<reference evidence="4" key="1">
    <citation type="submission" date="2019-08" db="EMBL/GenBank/DDBJ databases">
        <authorList>
            <person name="Liu F."/>
        </authorList>
    </citation>
    <scope>NUCLEOTIDE SEQUENCE [LARGE SCALE GENOMIC DNA]</scope>
    <source>
        <strain evidence="4">PA1801</strain>
        <tissue evidence="4">Leaf</tissue>
    </source>
</reference>
<dbReference type="Proteomes" id="UP000325315">
    <property type="component" value="Unassembled WGS sequence"/>
</dbReference>
<feature type="coiled-coil region" evidence="2">
    <location>
        <begin position="1"/>
        <end position="35"/>
    </location>
</feature>
<accession>A0A5B6VJ29</accession>
<dbReference type="InterPro" id="IPR042162">
    <property type="entry name" value="AtJ13"/>
</dbReference>
<dbReference type="InterPro" id="IPR024586">
    <property type="entry name" value="DnaJ-like_C11_C"/>
</dbReference>
<dbReference type="PANTHER" id="PTHR44914:SF1">
    <property type="entry name" value="CHAPERONE PROTEIN DNAJ 13"/>
    <property type="match status" value="1"/>
</dbReference>
<evidence type="ECO:0000259" key="3">
    <source>
        <dbReference type="Pfam" id="PF11875"/>
    </source>
</evidence>
<dbReference type="Pfam" id="PF11875">
    <property type="entry name" value="DnaJ-like_C11_C"/>
    <property type="match status" value="1"/>
</dbReference>
<dbReference type="PANTHER" id="PTHR44914">
    <property type="entry name" value="CHAPERONE PROTEIN DNAJ 13"/>
    <property type="match status" value="1"/>
</dbReference>
<evidence type="ECO:0000256" key="1">
    <source>
        <dbReference type="ARBA" id="ARBA00023186"/>
    </source>
</evidence>
<organism evidence="4 5">
    <name type="scientific">Gossypium australe</name>
    <dbReference type="NCBI Taxonomy" id="47621"/>
    <lineage>
        <taxon>Eukaryota</taxon>
        <taxon>Viridiplantae</taxon>
        <taxon>Streptophyta</taxon>
        <taxon>Embryophyta</taxon>
        <taxon>Tracheophyta</taxon>
        <taxon>Spermatophyta</taxon>
        <taxon>Magnoliopsida</taxon>
        <taxon>eudicotyledons</taxon>
        <taxon>Gunneridae</taxon>
        <taxon>Pentapetalae</taxon>
        <taxon>rosids</taxon>
        <taxon>malvids</taxon>
        <taxon>Malvales</taxon>
        <taxon>Malvaceae</taxon>
        <taxon>Malvoideae</taxon>
        <taxon>Gossypium</taxon>
    </lineage>
</organism>
<evidence type="ECO:0000256" key="2">
    <source>
        <dbReference type="SAM" id="Coils"/>
    </source>
</evidence>
<keyword evidence="1" id="KW-0143">Chaperone</keyword>
<evidence type="ECO:0000313" key="5">
    <source>
        <dbReference type="Proteomes" id="UP000325315"/>
    </source>
</evidence>
<comment type="caution">
    <text evidence="4">The sequence shown here is derived from an EMBL/GenBank/DDBJ whole genome shotgun (WGS) entry which is preliminary data.</text>
</comment>
<keyword evidence="2" id="KW-0175">Coiled coil</keyword>
<dbReference type="EMBL" id="SMMG02000006">
    <property type="protein sequence ID" value="KAA3469075.1"/>
    <property type="molecule type" value="Genomic_DNA"/>
</dbReference>
<sequence length="125" mass="14253">MERTTTKVREARKAVAKAQQLLKNVANRKRNKQQETGGLVITNAIYENRKALKKGDELREANDELALQVLDVTLSLNFLVNDLGQLKLHGGVKKSGIMGFCNPCPRKPKQLHVKYTYRDDRYEIT</sequence>
<name>A0A5B6VJ29_9ROSI</name>
<gene>
    <name evidence="4" type="ORF">EPI10_014906</name>
</gene>
<proteinExistence type="predicted"/>
<protein>
    <submittedName>
        <fullName evidence="4">Chaperone protein dnaJ 13-like</fullName>
    </submittedName>
</protein>
<dbReference type="AlphaFoldDB" id="A0A5B6VJ29"/>
<evidence type="ECO:0000313" key="4">
    <source>
        <dbReference type="EMBL" id="KAA3469075.1"/>
    </source>
</evidence>
<keyword evidence="5" id="KW-1185">Reference proteome</keyword>
<feature type="domain" description="DnaJ-like protein C11 C-terminal" evidence="3">
    <location>
        <begin position="2"/>
        <end position="124"/>
    </location>
</feature>
<dbReference type="OrthoDB" id="10250354at2759"/>